<feature type="chain" id="PRO_5041296305" description="EF-hand domain-containing protein" evidence="4">
    <location>
        <begin position="17"/>
        <end position="247"/>
    </location>
</feature>
<dbReference type="Gene3D" id="1.10.238.10">
    <property type="entry name" value="EF-hand"/>
    <property type="match status" value="3"/>
</dbReference>
<feature type="domain" description="EF-hand" evidence="5">
    <location>
        <begin position="162"/>
        <end position="197"/>
    </location>
</feature>
<dbReference type="EMBL" id="JAUCMV010000001">
    <property type="protein sequence ID" value="KAK0428864.1"/>
    <property type="molecule type" value="Genomic_DNA"/>
</dbReference>
<keyword evidence="7" id="KW-1185">Reference proteome</keyword>
<dbReference type="PANTHER" id="PTHR10827:SF98">
    <property type="entry name" value="45 KDA CALCIUM-BINDING PROTEIN"/>
    <property type="match status" value="1"/>
</dbReference>
<dbReference type="PROSITE" id="PS00018">
    <property type="entry name" value="EF_HAND_1"/>
    <property type="match status" value="2"/>
</dbReference>
<dbReference type="GO" id="GO:0005509">
    <property type="term" value="F:calcium ion binding"/>
    <property type="evidence" value="ECO:0007669"/>
    <property type="project" value="InterPro"/>
</dbReference>
<protein>
    <recommendedName>
        <fullName evidence="5">EF-hand domain-containing protein</fullName>
    </recommendedName>
</protein>
<dbReference type="InterPro" id="IPR018247">
    <property type="entry name" value="EF_Hand_1_Ca_BS"/>
</dbReference>
<evidence type="ECO:0000256" key="2">
    <source>
        <dbReference type="ARBA" id="ARBA00022737"/>
    </source>
</evidence>
<evidence type="ECO:0000256" key="3">
    <source>
        <dbReference type="ARBA" id="ARBA00022837"/>
    </source>
</evidence>
<dbReference type="Pfam" id="PF13499">
    <property type="entry name" value="EF-hand_7"/>
    <property type="match status" value="1"/>
</dbReference>
<comment type="caution">
    <text evidence="6">The sequence shown here is derived from an EMBL/GenBank/DDBJ whole genome shotgun (WGS) entry which is preliminary data.</text>
</comment>
<accession>A0AA39ISG0</accession>
<dbReference type="PROSITE" id="PS50222">
    <property type="entry name" value="EF_HAND_2"/>
    <property type="match status" value="2"/>
</dbReference>
<dbReference type="AlphaFoldDB" id="A0AA39ISG0"/>
<feature type="signal peptide" evidence="4">
    <location>
        <begin position="1"/>
        <end position="16"/>
    </location>
</feature>
<keyword evidence="3" id="KW-0106">Calcium</keyword>
<dbReference type="Pfam" id="PF13202">
    <property type="entry name" value="EF-hand_5"/>
    <property type="match status" value="1"/>
</dbReference>
<evidence type="ECO:0000256" key="4">
    <source>
        <dbReference type="SAM" id="SignalP"/>
    </source>
</evidence>
<dbReference type="InterPro" id="IPR002048">
    <property type="entry name" value="EF_hand_dom"/>
</dbReference>
<dbReference type="Proteomes" id="UP001175271">
    <property type="component" value="Unassembled WGS sequence"/>
</dbReference>
<gene>
    <name evidence="6" type="ORF">QR680_011052</name>
</gene>
<evidence type="ECO:0000256" key="1">
    <source>
        <dbReference type="ARBA" id="ARBA00022723"/>
    </source>
</evidence>
<feature type="domain" description="EF-hand" evidence="5">
    <location>
        <begin position="123"/>
        <end position="158"/>
    </location>
</feature>
<evidence type="ECO:0000313" key="6">
    <source>
        <dbReference type="EMBL" id="KAK0428864.1"/>
    </source>
</evidence>
<dbReference type="SUPFAM" id="SSF47473">
    <property type="entry name" value="EF-hand"/>
    <property type="match status" value="2"/>
</dbReference>
<dbReference type="PANTHER" id="PTHR10827">
    <property type="entry name" value="RETICULOCALBIN"/>
    <property type="match status" value="1"/>
</dbReference>
<keyword evidence="2" id="KW-0677">Repeat</keyword>
<keyword evidence="1" id="KW-0479">Metal-binding</keyword>
<sequence>MHCPLLLLVAVAGIRADTWLGPNDALEETFGRLDANNDSIVDVDEFFFLQKDYIDATMEHFLATDLNEDRNITLEEMIAREAIKQVNGDPLASPFKGREHFYRLDKDGDGLVSFTEYLRRDPHFTEEILEVMRHVDADGDQKLTLGEFLSFPQREAARMKQFRRKNFELVFNQVDSNKDGKVDVDELRDYVANGFYPKKTIRVSAGLSELAKTFDADQSGAFDVEELFEFKERNPYTEMECIISARQ</sequence>
<dbReference type="InterPro" id="IPR011992">
    <property type="entry name" value="EF-hand-dom_pair"/>
</dbReference>
<proteinExistence type="predicted"/>
<organism evidence="6 7">
    <name type="scientific">Steinernema hermaphroditum</name>
    <dbReference type="NCBI Taxonomy" id="289476"/>
    <lineage>
        <taxon>Eukaryota</taxon>
        <taxon>Metazoa</taxon>
        <taxon>Ecdysozoa</taxon>
        <taxon>Nematoda</taxon>
        <taxon>Chromadorea</taxon>
        <taxon>Rhabditida</taxon>
        <taxon>Tylenchina</taxon>
        <taxon>Panagrolaimomorpha</taxon>
        <taxon>Strongyloidoidea</taxon>
        <taxon>Steinernematidae</taxon>
        <taxon>Steinernema</taxon>
    </lineage>
</organism>
<evidence type="ECO:0000313" key="7">
    <source>
        <dbReference type="Proteomes" id="UP001175271"/>
    </source>
</evidence>
<evidence type="ECO:0000259" key="5">
    <source>
        <dbReference type="PROSITE" id="PS50222"/>
    </source>
</evidence>
<dbReference type="SMART" id="SM00054">
    <property type="entry name" value="EFh"/>
    <property type="match status" value="5"/>
</dbReference>
<keyword evidence="4" id="KW-0732">Signal</keyword>
<reference evidence="6" key="1">
    <citation type="submission" date="2023-06" db="EMBL/GenBank/DDBJ databases">
        <title>Genomic analysis of the entomopathogenic nematode Steinernema hermaphroditum.</title>
        <authorList>
            <person name="Schwarz E.M."/>
            <person name="Heppert J.K."/>
            <person name="Baniya A."/>
            <person name="Schwartz H.T."/>
            <person name="Tan C.-H."/>
            <person name="Antoshechkin I."/>
            <person name="Sternberg P.W."/>
            <person name="Goodrich-Blair H."/>
            <person name="Dillman A.R."/>
        </authorList>
    </citation>
    <scope>NUCLEOTIDE SEQUENCE</scope>
    <source>
        <strain evidence="6">PS9179</strain>
        <tissue evidence="6">Whole animal</tissue>
    </source>
</reference>
<name>A0AA39ISG0_9BILA</name>